<organism evidence="7 8">
    <name type="scientific">Bordetella ansorpii</name>
    <dbReference type="NCBI Taxonomy" id="288768"/>
    <lineage>
        <taxon>Bacteria</taxon>
        <taxon>Pseudomonadati</taxon>
        <taxon>Pseudomonadota</taxon>
        <taxon>Betaproteobacteria</taxon>
        <taxon>Burkholderiales</taxon>
        <taxon>Alcaligenaceae</taxon>
        <taxon>Bordetella</taxon>
    </lineage>
</organism>
<dbReference type="PANTHER" id="PTHR12338">
    <property type="entry name" value="AUTOTRANSPORTER"/>
    <property type="match status" value="1"/>
</dbReference>
<reference evidence="7 8" key="1">
    <citation type="submission" date="2016-03" db="EMBL/GenBank/DDBJ databases">
        <authorList>
            <consortium name="Pathogen Informatics"/>
        </authorList>
    </citation>
    <scope>NUCLEOTIDE SEQUENCE [LARGE SCALE GENOMIC DNA]</scope>
    <source>
        <strain evidence="7 8">NCTC13364</strain>
    </source>
</reference>
<dbReference type="Proteomes" id="UP000077037">
    <property type="component" value="Unassembled WGS sequence"/>
</dbReference>
<proteinExistence type="predicted"/>
<evidence type="ECO:0000256" key="4">
    <source>
        <dbReference type="SAM" id="Coils"/>
    </source>
</evidence>
<dbReference type="SUPFAM" id="SSF51126">
    <property type="entry name" value="Pectin lyase-like"/>
    <property type="match status" value="1"/>
</dbReference>
<feature type="region of interest" description="Disordered" evidence="5">
    <location>
        <begin position="1"/>
        <end position="22"/>
    </location>
</feature>
<keyword evidence="3" id="KW-0732">Signal</keyword>
<name>A0A157QNJ3_9BORD</name>
<feature type="domain" description="Filamentous haemagglutinin FhaB/tRNA nuclease CdiA-like TPS" evidence="6">
    <location>
        <begin position="136"/>
        <end position="250"/>
    </location>
</feature>
<dbReference type="InterPro" id="IPR021026">
    <property type="entry name" value="Filamn_hemagglutn_DUF3739"/>
</dbReference>
<evidence type="ECO:0000256" key="3">
    <source>
        <dbReference type="ARBA" id="ARBA00022729"/>
    </source>
</evidence>
<evidence type="ECO:0000313" key="7">
    <source>
        <dbReference type="EMBL" id="SAI47208.1"/>
    </source>
</evidence>
<dbReference type="Gene3D" id="2.160.20.10">
    <property type="entry name" value="Single-stranded right-handed beta-helix, Pectin lyase-like"/>
    <property type="match status" value="2"/>
</dbReference>
<dbReference type="OrthoDB" id="8672993at2"/>
<dbReference type="GO" id="GO:0005576">
    <property type="term" value="C:extracellular region"/>
    <property type="evidence" value="ECO:0007669"/>
    <property type="project" value="UniProtKB-SubCell"/>
</dbReference>
<evidence type="ECO:0000259" key="6">
    <source>
        <dbReference type="SMART" id="SM00912"/>
    </source>
</evidence>
<keyword evidence="2" id="KW-0964">Secreted</keyword>
<evidence type="ECO:0000256" key="1">
    <source>
        <dbReference type="ARBA" id="ARBA00004613"/>
    </source>
</evidence>
<dbReference type="InterPro" id="IPR050909">
    <property type="entry name" value="Bact_Autotransporter_VF"/>
</dbReference>
<dbReference type="EMBL" id="FKBS01000025">
    <property type="protein sequence ID" value="SAI47208.1"/>
    <property type="molecule type" value="Genomic_DNA"/>
</dbReference>
<dbReference type="InterPro" id="IPR012334">
    <property type="entry name" value="Pectin_lyas_fold"/>
</dbReference>
<dbReference type="PANTHER" id="PTHR12338:SF8">
    <property type="entry name" value="HEME_HEMOPEXIN-BINDING PROTEIN"/>
    <property type="match status" value="1"/>
</dbReference>
<gene>
    <name evidence="7" type="primary">hxuA_9</name>
    <name evidence="7" type="ORF">SAMEA1982600_03777</name>
</gene>
<dbReference type="InterPro" id="IPR011050">
    <property type="entry name" value="Pectin_lyase_fold/virulence"/>
</dbReference>
<evidence type="ECO:0000313" key="8">
    <source>
        <dbReference type="Proteomes" id="UP000077037"/>
    </source>
</evidence>
<dbReference type="Pfam" id="PF05860">
    <property type="entry name" value="TPS"/>
    <property type="match status" value="1"/>
</dbReference>
<evidence type="ECO:0000256" key="2">
    <source>
        <dbReference type="ARBA" id="ARBA00022525"/>
    </source>
</evidence>
<feature type="compositionally biased region" description="Polar residues" evidence="5">
    <location>
        <begin position="1"/>
        <end position="15"/>
    </location>
</feature>
<dbReference type="RefSeq" id="WP_082887365.1">
    <property type="nucleotide sequence ID" value="NZ_FKBS01000025.1"/>
</dbReference>
<dbReference type="InterPro" id="IPR008638">
    <property type="entry name" value="FhaB/CdiA-like_TPS"/>
</dbReference>
<comment type="subcellular location">
    <subcellularLocation>
        <location evidence="1">Secreted</location>
    </subcellularLocation>
</comment>
<accession>A0A157QNJ3</accession>
<keyword evidence="4" id="KW-0175">Coiled coil</keyword>
<dbReference type="NCBIfam" id="TIGR01901">
    <property type="entry name" value="adhes_NPXG"/>
    <property type="match status" value="1"/>
</dbReference>
<feature type="coiled-coil region" evidence="4">
    <location>
        <begin position="84"/>
        <end position="111"/>
    </location>
</feature>
<sequence>MRLQQENGRNSTVVTHQRKMRERKHRVSLTPIAAALGLFFFAGGTPADAAPGGGAWFAASNAGKQARAAQRGPMPGAATLPSAARQQAQARQQLSRSIANLNRTAAAIAAQQAAQESARANPQNADWVRDGLGQDGLDRLAGGRWDAAAPEIDVKDGRQQVTIAQNRSRAILEWNSFHVGRNTDLTFKQAPTDAVLNKVMGDTRPSQIQGSIRADGTVMIANQNGVVFTGSSQVNVRNLVAAAAKITDTQFENGGLYVDANGTQPTFTEALGKVEIQAGASINTHRPDSATQGGGYILMLGNEVDNAGQISTPRGQAVLAAGDRFYIRKGVGTDGNQASTTRGNEVAAHRDAESVAGKVSNSGLITATEGDITLTGHEVTQAGVAIATTSQTARGTIHLSNRANNENGRVTLAQGSTTAILLDTTEATALDSQRDAALEKLTGNNAGGNSLATGNFNNLSTLADRGDLSRVEIVSGNTIEFQGDSLTLATGGQIAVSAAKRTLVNDGAELDVAGAIGVRVAMEANNLQINVQGNEQRDAPVNRESGQLNSSNIWVDRRSLIHVPADFDEQSNPYGYKTDRWYTAGGLLEVSGYLATNGHTIGEWMAQGGTVTVSGGDLVTRAGSNVNLSGGTLDVQDGYVRQSWLRGTDGRLYEVSRAPGDVLYTGLYNGYEITSERWGHTRRFYSPLIGPSRRWEAGYTVGRDAGKLVVATNSALLEGNITSEVYQGPRQTQAPQPGLDGYYQSQTAAARRGQLVIGNYVARYDADSGMLRHELAAVLDRVTLGGQSESIADALALDDVVSPERAGTLVLDAATLNEFSLGALRVGARDSIVVDHDIEVGAGGEIVLYGPQIDLNANVTAHSGTIFAGNVLNQWTSQNSGSFQDTTIAAPQGTSASVRVKDGAKLDASGLWTNLSMDAGSTGALPYRNGGRVSLRGSADITLELGSVVDVSSGAGVTINGNPLGGRGGNVTLQTGQGNAPAQDGGTLALDGTLIGYGVDGGGTLTLQSGGTVVAGGQALQTDGYLAAGERAPISLALGEPITIKAGEILLSAATYTRIVGGQVMTSPVTFTNTGHTLNIVVGEGGWDLSGTNLVIYANGSNSAANRYRGAVVAESFVPEGTIITRINAGTLPTGYTLTEAVQEIPTPAYSVAAGQKAVLDTVIPVGTLLAVGTKLDQQVVVRKPLTLRPEFFQSGFSHYDVTGKQGMLVAEGSRIDVMMPVYRPTQDALSLATGASPSRALEVWTPPLFLQNPQDAALTQREGASVTLGAGSSRSDLNDMNTVQAVVGKGAVLSVDPGQSIAIESVGQLTVDGTLRALGGQIALRARKGVDEETNIPVRDAIAQGHGRSIWVGSTATLDVSGYAETARDVSGRRYGQIVDGGSIVLGGKIDHEAGLATAPHLFVVVQEGALLNASGASAVLDIPGAGPTPVASQGGRISLVSNNGIYLEGTVKAEAGGLGAAGGRLEIALETPEYRAETAQDRVRRPRELIVSQGHREGVLSGFATPGDAANSLEYGSATISVDHLQHGGFDNLSLLVNGIMSFDGDVRIELGQSLSLYTGSYALAQGATGKPSVELIAPYVRMAGPTQVGARDGWIRPTVIGGSSEQPLSGSMTVRASLIDFRDAMTIGANGAITQTGEALVVDRAGFDLNTFESQGDVRFLKHVASGDGQMTTFDAAGDIVFRAAQLYPSTHAEARVRAGFSNSEDGGAYDPARSLRIELVSDDVPQVPLSVFGQLTLGAATIEQGGVVRAPLGLVTLGTQQSLGTTEKVVLAPQSITSASAAGLVLPYGGTVDDETYTYAGEEVSYLGATGTDMSGNTRGVALAGQTIDVQDGALVDLSGGGDLLGAGFVSGRGGSTDARFNPLVQNRQGGFTLPGLASNPVYAIVPGVQPGMAPVALEGGAVDPIVGQQITVGAGVPGLPPGTYTLLPSTYALLPGAFRVEINGSASRPVTSVGAAGGRATHALRNGSWTATGQLSIANTHIADNLPKQIILTSADVLRTYSDYNETSYAQFAVADAAKLGVPHPLLPADAMPLILRFEPGGQGDAFSMNGSADFRPAEGGRAGMAVVLVGDGSGGALEIVAQSATPGFGGASVQADALSALSAPRLIVGATPIATYGQSGNFIDFSGGASDIYLREGAHLSAAEVLLTARGQYTDGIVIESGASIATVGQGQPGFDSRDGFVYMPGRRSVLAVSNGWLQVLSPDAPDSTFAASPVQIGDCIGAGCIANTYLYSEGTIAIATDNTFQLGSDVRYGTENLILAVGAVNIGEGDVLQSIDDRGRLPTGLTLNQGLLDRLLLGDTEFNAPALKSLTLTVRDSVNFYGTTGLRTRDASTGESSLESLVLATPAIYGYGEASDVALIETDHLVWQGATNAPGAIIADGAGTGQGSLDIRANQVTFGYGPYARPNVNDDPQRITVGFADVSLTASERVTANHQGTFSVYRARGAFVEGEGAEYSGGNLNIRTPLMTGAAGSINRIHAGGVVVITALENAEARADGAVDALGAELAVSGGQITLDTAVVLPSGRLTLQAEGDLHLTGMARVDMAGRAVQFDDVTRYSWGGDVILGSERGNIYQSEASRVDLSAEHNQAGLLTAIALSEEAGSVELLGDIHGTASGYYDAGGTLVPYKAGGIDIRAQRLSDGGALDGDFAALNQRLNAGGLIGSRSFQLKQGNLTIGDDVQAGEVNVSLDGGHLTVVGKIDASGERVGSIRLAGKHGLTIASGAELDAHGRVLRVDSYGKIIDAPNRAIVELNSGEGTLMLAQESRIDLRHGTDAVVGAGPGEHDGAQRGTLELNAPRLGSNGRYDDADAETFGDMAVAATGPVDILGARSISVNATYRYDDAPVAEDSFTDGEAYQYIDQAYLQGKHAQSETFISEAVKNSTLLGIKLAGLNNDTYRDVFHLRPGVEIVSNAATNPGGRIVVPGDLDLSGYRYVSLNPHFEQTAVRGSGEPGALAIRAEGGLDIYGSITDGFAPPPDTAEIDGNGWLLIRGEQPFGGDLIVPSTGVELAAGTEYLAGKVLNYDVPIQAFSLPAGFELPVHGVLDAAITLPASTTVHAAIRHADGTVWFPAGTVLSEPVSLPIGTRLDGGTRLPGAARLASMVWPQGRALPVAVKLAETLPLRVGALIPSDTKVVLPDDAVSVPLRAKDEAAQGKNWALAPMLEEGSLSWGMRLVAGADLQAADPRSTLAGRALALTLADTHYRLLEEGGGQLVWTPESPYEAGTPVPDNLLALCRVRPQYCTESGDGVSGYFGLDALPSVIRTGTGDLEVIAAGSVEMSSPYGLYTAGTQSADLGQAYQQSRGALGSDGSVLGPDGANLEHLVNGSSIYQAYYPEHGGNVLLRAGGDITGDGLGERTAPFAGERIQRSGSAVGNWLWRQGSGSAVDVEPIPTAWWINFGTYANEPYAAPTETNGGLPYFVGFSGVGTLGGGNLTVDIAGGLGTGDVVRTNSLSNKPRNEGLVLAVASTGRQLDDGQLILTGGGDLIVSAGGSINRGLRDANRFLSSNTRNELHDMNTKLVNLRGTVNLNVGRIGSINTIYGTNFQYFDRVEVRPFDPFSPSKAISTGGISLAPGDATVNINARGDLVVGGAIDPGRVKIQNTTPYRMSNGEPTVGGGQTWFSLWTDNTAINLLSAGGNLTPITYQASATHATVITGRETSPTDGAFVYPSSLTAVAASGNIYYGPSASAWNTNATNFLRYGLLLAPSANTDARLDLLAGDSIYAGGAWIARSGAALNAVPTPLNPAFVGRDSAGTAVASNLNGYGLAANALGRFPLIAKGPNNVSSITPQYSQPVRVYALDGDIVGVATGAIYRFSGTGNVLNGQTWYVGANPVRMIAGRDIVKSGMELGESRSIPGEVGNQTPSAGSFTTNFFYHDDVNDVSVVQAGRDLLYSSFDVAGPGVLEIIAGQDIRMEDRASVRSLGAVVPGDSRLGASIVMQAGYASVEFENFSDFLDAYLDPDNLADPARPLADQPGKVVTAYSGQLTLADWLRAEYGYSGEDDGAQTYLQTKQDEIDAQRGSGSTAPRRDLQRDFERAGSVYLVNWLSSRFDDFDPLGDPRAYLVALPSDLQRDYARQIYFAELRAGGREYNDADGPRFGSYLRGRNVIAALFPENNAQGEPISYDGDIVMYGNSGVQTLFGGDVQMLTPGGGQTFGVEGANPASTAGVITQGQGNIQLYSRDSILLGQSRIMTTFGGDILAWSAQGDINAGRGAKTTVVYTPPRRVYDDFGNVTLAPQVPSTGAGIATDAPIAEVPPGDLDLIAPLGTIDAGEAGIRFSGNANFAALQVVNAANIVGQGEVTGIPVVAAVNVGALTSASAASTAAATSAQEAVARARAETRQNLPSIISVQILGFGDEGSSAPANPEPRVQAPAPVKYNPNAPVQIIGNGRLTDTARVKLTARERASLD</sequence>
<dbReference type="Pfam" id="PF12545">
    <property type="entry name" value="DUF3739"/>
    <property type="match status" value="1"/>
</dbReference>
<protein>
    <submittedName>
        <fullName evidence="7">Heme:hemopexin utilization protein A</fullName>
    </submittedName>
</protein>
<dbReference type="SMART" id="SM00912">
    <property type="entry name" value="Haemagg_act"/>
    <property type="match status" value="1"/>
</dbReference>
<evidence type="ECO:0000256" key="5">
    <source>
        <dbReference type="SAM" id="MobiDB-lite"/>
    </source>
</evidence>